<gene>
    <name evidence="1" type="ORF">tinsulaeT_11300</name>
</gene>
<comment type="caution">
    <text evidence="1">The sequence shown here is derived from an EMBL/GenBank/DDBJ whole genome shotgun (WGS) entry which is preliminary data.</text>
</comment>
<evidence type="ECO:0008006" key="3">
    <source>
        <dbReference type="Google" id="ProtNLM"/>
    </source>
</evidence>
<name>A0ABQ6GP71_9GAMM</name>
<sequence length="153" mass="17354">MARKTKNPIDASRLLKSSTGTLAQIAAKTNSLTLLADIVRQTCPDLPAEVWHIANFKQNSLVIEVISAIWGQRLQFERVKIAQQLAQATNNEFTQIEIKIAPYRNQQQPKKEQQAEKTQFISQKTAKQLNEVAEHAPESLKRKLQRLANLAKR</sequence>
<keyword evidence="2" id="KW-1185">Reference proteome</keyword>
<dbReference type="InterPro" id="IPR007922">
    <property type="entry name" value="DciA-like"/>
</dbReference>
<dbReference type="Proteomes" id="UP001157186">
    <property type="component" value="Unassembled WGS sequence"/>
</dbReference>
<reference evidence="1 2" key="1">
    <citation type="submission" date="2023-03" db="EMBL/GenBank/DDBJ databases">
        <title>Draft genome sequence of Thalassotalea insulae KCTC 62186T.</title>
        <authorList>
            <person name="Sawabe T."/>
        </authorList>
    </citation>
    <scope>NUCLEOTIDE SEQUENCE [LARGE SCALE GENOMIC DNA]</scope>
    <source>
        <strain evidence="1 2">KCTC 62186</strain>
    </source>
</reference>
<dbReference type="EMBL" id="BSST01000001">
    <property type="protein sequence ID" value="GLX77790.1"/>
    <property type="molecule type" value="Genomic_DNA"/>
</dbReference>
<dbReference type="RefSeq" id="WP_284243681.1">
    <property type="nucleotide sequence ID" value="NZ_BSST01000001.1"/>
</dbReference>
<dbReference type="Pfam" id="PF05258">
    <property type="entry name" value="DciA"/>
    <property type="match status" value="1"/>
</dbReference>
<organism evidence="1 2">
    <name type="scientific">Thalassotalea insulae</name>
    <dbReference type="NCBI Taxonomy" id="2056778"/>
    <lineage>
        <taxon>Bacteria</taxon>
        <taxon>Pseudomonadati</taxon>
        <taxon>Pseudomonadota</taxon>
        <taxon>Gammaproteobacteria</taxon>
        <taxon>Alteromonadales</taxon>
        <taxon>Colwelliaceae</taxon>
        <taxon>Thalassotalea</taxon>
    </lineage>
</organism>
<evidence type="ECO:0000313" key="1">
    <source>
        <dbReference type="EMBL" id="GLX77790.1"/>
    </source>
</evidence>
<protein>
    <recommendedName>
        <fullName evidence="3">DUF721 domain-containing protein</fullName>
    </recommendedName>
</protein>
<proteinExistence type="predicted"/>
<evidence type="ECO:0000313" key="2">
    <source>
        <dbReference type="Proteomes" id="UP001157186"/>
    </source>
</evidence>
<accession>A0ABQ6GP71</accession>